<gene>
    <name evidence="2" type="ordered locus">LCRIS_01936</name>
</gene>
<reference evidence="2 3" key="1">
    <citation type="journal article" date="2010" name="J. Bacteriol.">
        <title>Genome sequence of Lactobacillus crispatus ST1.</title>
        <authorList>
            <person name="Ojala T."/>
            <person name="Kuparinen V."/>
            <person name="Koskinen J.P."/>
            <person name="Alatalo E."/>
            <person name="Holm L."/>
            <person name="Auvinen P."/>
            <person name="Edelman S."/>
            <person name="Westerlund-Wikstrom B."/>
            <person name="Korhonen T.K."/>
            <person name="Paulin L."/>
            <person name="Kankainen M."/>
        </authorList>
    </citation>
    <scope>NUCLEOTIDE SEQUENCE [LARGE SCALE GENOMIC DNA]</scope>
    <source>
        <strain evidence="2 3">ST1</strain>
    </source>
</reference>
<evidence type="ECO:0000313" key="3">
    <source>
        <dbReference type="Proteomes" id="UP000002371"/>
    </source>
</evidence>
<dbReference type="Proteomes" id="UP000002371">
    <property type="component" value="Chromosome"/>
</dbReference>
<sequence length="83" mass="9498">MNKIKKILFATLILVIICFWLQKITHKNGNFWSIIPIYWASSAAYQFQMHANVSKKAKSIVNFTLTILAVGLLGIFIYVLLHS</sequence>
<dbReference type="HOGENOM" id="CLU_193701_0_0_9"/>
<feature type="transmembrane region" description="Helical" evidence="1">
    <location>
        <begin position="60"/>
        <end position="81"/>
    </location>
</feature>
<accession>D5H024</accession>
<evidence type="ECO:0000256" key="1">
    <source>
        <dbReference type="SAM" id="Phobius"/>
    </source>
</evidence>
<dbReference type="EMBL" id="FN692037">
    <property type="protein sequence ID" value="CBL51383.1"/>
    <property type="molecule type" value="Genomic_DNA"/>
</dbReference>
<protein>
    <submittedName>
        <fullName evidence="2">Hypothetical membrane protein</fullName>
    </submittedName>
</protein>
<evidence type="ECO:0000313" key="2">
    <source>
        <dbReference type="EMBL" id="CBL51383.1"/>
    </source>
</evidence>
<keyword evidence="1" id="KW-0812">Transmembrane</keyword>
<proteinExistence type="predicted"/>
<name>D5H024_LACCS</name>
<reference key="2">
    <citation type="submission" date="2010-03" db="EMBL/GenBank/DDBJ databases">
        <title>Genome Sequence of Lactobacillus crispatus ST1.</title>
        <authorList>
            <person name="Ojala T."/>
            <person name="Kuparinen V."/>
            <person name="Koskinen J.P."/>
            <person name="Alatalo E."/>
            <person name="Holm L."/>
            <person name="Auvinen P."/>
            <person name="Edelman S."/>
            <person name="Westerlund-Wikstroem B."/>
            <person name="Korhonen T.K."/>
            <person name="Paulin L."/>
            <person name="Kankainen M."/>
        </authorList>
    </citation>
    <scope>NUCLEOTIDE SEQUENCE</scope>
    <source>
        <strain>ST1</strain>
    </source>
</reference>
<organism evidence="2 3">
    <name type="scientific">Lactobacillus crispatus (strain ST1)</name>
    <dbReference type="NCBI Taxonomy" id="748671"/>
    <lineage>
        <taxon>Bacteria</taxon>
        <taxon>Bacillati</taxon>
        <taxon>Bacillota</taxon>
        <taxon>Bacilli</taxon>
        <taxon>Lactobacillales</taxon>
        <taxon>Lactobacillaceae</taxon>
        <taxon>Lactobacillus</taxon>
    </lineage>
</organism>
<dbReference type="KEGG" id="lcr:LCRIS_01936"/>
<feature type="transmembrane region" description="Helical" evidence="1">
    <location>
        <begin position="7"/>
        <end position="25"/>
    </location>
</feature>
<dbReference type="AlphaFoldDB" id="D5H024"/>
<keyword evidence="1" id="KW-1133">Transmembrane helix</keyword>
<keyword evidence="1" id="KW-0472">Membrane</keyword>
<dbReference type="eggNOG" id="ENOG5030AWR">
    <property type="taxonomic scope" value="Bacteria"/>
</dbReference>